<evidence type="ECO:0000313" key="6">
    <source>
        <dbReference type="Proteomes" id="UP000192761"/>
    </source>
</evidence>
<feature type="compositionally biased region" description="Low complexity" evidence="1">
    <location>
        <begin position="48"/>
        <end position="63"/>
    </location>
</feature>
<dbReference type="OrthoDB" id="5297955at2"/>
<feature type="region of interest" description="Disordered" evidence="1">
    <location>
        <begin position="108"/>
        <end position="128"/>
    </location>
</feature>
<keyword evidence="6" id="KW-1185">Reference proteome</keyword>
<evidence type="ECO:0000256" key="3">
    <source>
        <dbReference type="SAM" id="SignalP"/>
    </source>
</evidence>
<evidence type="ECO:0000313" key="5">
    <source>
        <dbReference type="EMBL" id="SMC21880.1"/>
    </source>
</evidence>
<dbReference type="RefSeq" id="WP_139798688.1">
    <property type="nucleotide sequence ID" value="NZ_FWXD01000006.1"/>
</dbReference>
<dbReference type="STRING" id="1121001.SAMN02745857_01268"/>
<accession>A0A1W1XDC1</accession>
<name>A0A1W1XDC1_9NEIS</name>
<dbReference type="PANTHER" id="PTHR41542">
    <property type="entry name" value="BLL5807 PROTEIN"/>
    <property type="match status" value="1"/>
</dbReference>
<gene>
    <name evidence="5" type="ORF">SAMN02745857_01268</name>
</gene>
<dbReference type="EMBL" id="FWXD01000006">
    <property type="protein sequence ID" value="SMC21880.1"/>
    <property type="molecule type" value="Genomic_DNA"/>
</dbReference>
<dbReference type="SMART" id="SM00978">
    <property type="entry name" value="Tim44"/>
    <property type="match status" value="1"/>
</dbReference>
<reference evidence="5 6" key="1">
    <citation type="submission" date="2017-04" db="EMBL/GenBank/DDBJ databases">
        <authorList>
            <person name="Afonso C.L."/>
            <person name="Miller P.J."/>
            <person name="Scott M.A."/>
            <person name="Spackman E."/>
            <person name="Goraichik I."/>
            <person name="Dimitrov K.M."/>
            <person name="Suarez D.L."/>
            <person name="Swayne D.E."/>
        </authorList>
    </citation>
    <scope>NUCLEOTIDE SEQUENCE [LARGE SCALE GENOMIC DNA]</scope>
    <source>
        <strain evidence="5 6">DSM 23236</strain>
    </source>
</reference>
<dbReference type="InterPro" id="IPR032710">
    <property type="entry name" value="NTF2-like_dom_sf"/>
</dbReference>
<sequence>MSVRPAHTRSRLMIAFVATAVALSPLLAEAGRLGGGRSAGSKRVMTRAAPAPQQAAPHYSQQANTPQQYGAPQQPQRSNTGKILAGAAAGAAVGGVAGYMMGKAANEQAAPNQQVNTAPQQTPAGREDVPLNNAAAAPATPASSSSNWLSWLLIGGLLLAGFMWFKRRQQFQPRLQGMASNAGNWQQAPSSPDRVYRMGNTTQSGGALPAAPARLADGTETAAFLRQARASFLHMQAMNSPEQLEELRKYLTPELFAELQGDIAANRDLAEFPQLDVELTDTGYDDGKLFASARFFGRVSESLNTPATPFEEYWHFIKPRAEDPRWLLAGIQQA</sequence>
<feature type="chain" id="PRO_5013071499" description="Tim44-like domain-containing protein" evidence="3">
    <location>
        <begin position="31"/>
        <end position="334"/>
    </location>
</feature>
<organism evidence="5 6">
    <name type="scientific">Andreprevotia lacus DSM 23236</name>
    <dbReference type="NCBI Taxonomy" id="1121001"/>
    <lineage>
        <taxon>Bacteria</taxon>
        <taxon>Pseudomonadati</taxon>
        <taxon>Pseudomonadota</taxon>
        <taxon>Betaproteobacteria</taxon>
        <taxon>Neisseriales</taxon>
        <taxon>Chitinibacteraceae</taxon>
        <taxon>Andreprevotia</taxon>
    </lineage>
</organism>
<keyword evidence="3" id="KW-0732">Signal</keyword>
<dbReference type="SUPFAM" id="SSF54427">
    <property type="entry name" value="NTF2-like"/>
    <property type="match status" value="1"/>
</dbReference>
<feature type="domain" description="Tim44-like" evidence="4">
    <location>
        <begin position="205"/>
        <end position="333"/>
    </location>
</feature>
<dbReference type="PANTHER" id="PTHR41542:SF1">
    <property type="entry name" value="BLL5807 PROTEIN"/>
    <property type="match status" value="1"/>
</dbReference>
<feature type="signal peptide" evidence="3">
    <location>
        <begin position="1"/>
        <end position="30"/>
    </location>
</feature>
<dbReference type="InterPro" id="IPR007379">
    <property type="entry name" value="Tim44-like_dom"/>
</dbReference>
<feature type="transmembrane region" description="Helical" evidence="2">
    <location>
        <begin position="148"/>
        <end position="165"/>
    </location>
</feature>
<dbReference type="Pfam" id="PF04280">
    <property type="entry name" value="Tim44"/>
    <property type="match status" value="1"/>
</dbReference>
<feature type="compositionally biased region" description="Polar residues" evidence="1">
    <location>
        <begin position="64"/>
        <end position="78"/>
    </location>
</feature>
<evidence type="ECO:0000256" key="1">
    <source>
        <dbReference type="SAM" id="MobiDB-lite"/>
    </source>
</evidence>
<dbReference type="AlphaFoldDB" id="A0A1W1XDC1"/>
<keyword evidence="2" id="KW-0472">Membrane</keyword>
<dbReference type="Proteomes" id="UP000192761">
    <property type="component" value="Unassembled WGS sequence"/>
</dbReference>
<keyword evidence="2" id="KW-1133">Transmembrane helix</keyword>
<evidence type="ECO:0000259" key="4">
    <source>
        <dbReference type="SMART" id="SM00978"/>
    </source>
</evidence>
<evidence type="ECO:0000256" key="2">
    <source>
        <dbReference type="SAM" id="Phobius"/>
    </source>
</evidence>
<feature type="region of interest" description="Disordered" evidence="1">
    <location>
        <begin position="34"/>
        <end position="78"/>
    </location>
</feature>
<keyword evidence="2" id="KW-0812">Transmembrane</keyword>
<proteinExistence type="predicted"/>
<feature type="compositionally biased region" description="Polar residues" evidence="1">
    <location>
        <begin position="109"/>
        <end position="123"/>
    </location>
</feature>
<protein>
    <recommendedName>
        <fullName evidence="4">Tim44-like domain-containing protein</fullName>
    </recommendedName>
</protein>